<organism evidence="1 2">
    <name type="scientific">Gottfriedia solisilvae</name>
    <dbReference type="NCBI Taxonomy" id="1516104"/>
    <lineage>
        <taxon>Bacteria</taxon>
        <taxon>Bacillati</taxon>
        <taxon>Bacillota</taxon>
        <taxon>Bacilli</taxon>
        <taxon>Bacillales</taxon>
        <taxon>Bacillaceae</taxon>
        <taxon>Gottfriedia</taxon>
    </lineage>
</organism>
<name>A0A8J3AJ25_9BACI</name>
<gene>
    <name evidence="1" type="ORF">GCM10007380_08160</name>
</gene>
<dbReference type="Proteomes" id="UP000626244">
    <property type="component" value="Unassembled WGS sequence"/>
</dbReference>
<reference evidence="2" key="1">
    <citation type="journal article" date="2019" name="Int. J. Syst. Evol. Microbiol.">
        <title>The Global Catalogue of Microorganisms (GCM) 10K type strain sequencing project: providing services to taxonomists for standard genome sequencing and annotation.</title>
        <authorList>
            <consortium name="The Broad Institute Genomics Platform"/>
            <consortium name="The Broad Institute Genome Sequencing Center for Infectious Disease"/>
            <person name="Wu L."/>
            <person name="Ma J."/>
        </authorList>
    </citation>
    <scope>NUCLEOTIDE SEQUENCE [LARGE SCALE GENOMIC DNA]</scope>
    <source>
        <strain evidence="2">CGMCC 1.14993</strain>
    </source>
</reference>
<sequence>MTLKEFIEFQEGIAIGEEYSFTYQNEEYWVSQNPGAYYFTRVRDSYTQEFETSEALFKIGKIEGRLLSEIYMDIEW</sequence>
<protein>
    <submittedName>
        <fullName evidence="1">Uncharacterized protein</fullName>
    </submittedName>
</protein>
<evidence type="ECO:0000313" key="2">
    <source>
        <dbReference type="Proteomes" id="UP000626244"/>
    </source>
</evidence>
<dbReference type="EMBL" id="BMHB01000001">
    <property type="protein sequence ID" value="GGI11502.1"/>
    <property type="molecule type" value="Genomic_DNA"/>
</dbReference>
<proteinExistence type="predicted"/>
<accession>A0A8J3AJ25</accession>
<comment type="caution">
    <text evidence="1">The sequence shown here is derived from an EMBL/GenBank/DDBJ whole genome shotgun (WGS) entry which is preliminary data.</text>
</comment>
<dbReference type="RefSeq" id="WP_087999064.1">
    <property type="nucleotide sequence ID" value="NZ_BMHB01000001.1"/>
</dbReference>
<keyword evidence="2" id="KW-1185">Reference proteome</keyword>
<dbReference type="AlphaFoldDB" id="A0A8J3AJ25"/>
<dbReference type="OrthoDB" id="2187943at2"/>
<evidence type="ECO:0000313" key="1">
    <source>
        <dbReference type="EMBL" id="GGI11502.1"/>
    </source>
</evidence>